<dbReference type="AlphaFoldDB" id="A0A4Q4TVK2"/>
<evidence type="ECO:0000313" key="9">
    <source>
        <dbReference type="Proteomes" id="UP000293360"/>
    </source>
</evidence>
<dbReference type="GO" id="GO:0120015">
    <property type="term" value="F:sterol transfer activity"/>
    <property type="evidence" value="ECO:0007669"/>
    <property type="project" value="TreeGrafter"/>
</dbReference>
<evidence type="ECO:0000313" key="8">
    <source>
        <dbReference type="EMBL" id="RYP10247.1"/>
    </source>
</evidence>
<feature type="region of interest" description="Disordered" evidence="6">
    <location>
        <begin position="672"/>
        <end position="713"/>
    </location>
</feature>
<sequence length="1147" mass="122064">MDAASTSSAGSGSASGASNTSRVAKFLPKTLTPKTRWKKQSSKERPGSAASSEELARGRGLFRDTGLGGSVASLQSAASQPMTDEAPEDAGFDRDGTSDRYSDGDSLDQDILEGLARSQTFASSATSHEPNRKLSVSKTGLEVPRSQSSGRSKSPAGRIREAFRTKRATSTAAETAGHKAATETSKTGSDVDVDDAKLASPQPPGRPNSQVRINSSIPPRTPSEPTRPVIVNPPPTPSDTSPPKDSWGSANRSSPALAGSNSRIGVSPSGNMISQRRARSGSGSNIGPSKLSNITLAPLTPTPEHPTPTPPTPGGGFFSNVFSVAQNAANTLTNTISSGNIGPGGSKSKNTPSELRTERDDRVQNEPTVEPAASDSMGDRELAIKTLGSGDLSLSQLGILEGDNSTPTPMASKFPSAAKESTRRRSESAPGEAPHISANGDILSEGPESLRARSTHDPSSTTPPTSVYEGKSQSASTGSIKSGLGRRRKRGGTADTGGTTTAGSTIAAGNTSGVQAASVPKLTGFAVASKKRNRDFHNLFKSVPDDDYLIDDFSCALQREILAHGRLYVSEGHLCFSSNIFGWVTTLVMSFDEIISVEKRSTALVFKNGLMISTLHAKHIFASFTSRDSTYDLIINIWKLGHPTLRSSLNGVSLNEVGGDKTVKVLESESAAASRSGLVSEEEDEEEDGSEDGDVLYDEDEDDPASQDAALPPDAAPAVIEGEKAVSRKASGLNGTPGAAEKADFAPATAGAPDFPGPATHVPTDCGDTDAHYDIAIADDVIAAPLGKIYDLIFGPTSVTFMSKWLTGEQKCTDLQMDDKKGLTQDNKSRNYTYIKPLNAAIGPKQTKCIVTETLEQLDLEKSVNVSITTQNPDVPSGNVFSVKTKYCMSWAENNMTHVTLTSVGPIEKGAKDGQTQYCKELFASLKTAISSRSRASAANGAKGKKKKAKGKLQEQFKESPEDAGGSSSSQTQDWGLFEPLQGILGPVVSIIRPVLGGNLLYGLLLGLLLASWYGSGLNSRQVGQDYGRDMVLRGYPERAVAYDEMWRREERDLWDWLEERVGLHRMAEDPAPAPAPVRRRFAEPRAVEEKVRDERMSEREIEEAIRVTEEKLQVLKSVMDRKKVAPTADNGRKAGRPTTRIPITER</sequence>
<dbReference type="PANTHER" id="PTHR23319:SF4">
    <property type="entry name" value="GRAM DOMAIN CONTAINING 1B, ISOFORM E"/>
    <property type="match status" value="1"/>
</dbReference>
<dbReference type="GO" id="GO:0005886">
    <property type="term" value="C:plasma membrane"/>
    <property type="evidence" value="ECO:0007669"/>
    <property type="project" value="TreeGrafter"/>
</dbReference>
<feature type="compositionally biased region" description="Low complexity" evidence="6">
    <location>
        <begin position="387"/>
        <end position="400"/>
    </location>
</feature>
<dbReference type="CDD" id="cd13220">
    <property type="entry name" value="PH-GRAM_GRAMDC"/>
    <property type="match status" value="1"/>
</dbReference>
<proteinExistence type="inferred from homology"/>
<feature type="compositionally biased region" description="Polar residues" evidence="6">
    <location>
        <begin position="117"/>
        <end position="138"/>
    </location>
</feature>
<evidence type="ECO:0000259" key="7">
    <source>
        <dbReference type="PROSITE" id="PS51778"/>
    </source>
</evidence>
<feature type="compositionally biased region" description="Basic and acidic residues" evidence="6">
    <location>
        <begin position="91"/>
        <end position="103"/>
    </location>
</feature>
<keyword evidence="9" id="KW-1185">Reference proteome</keyword>
<feature type="compositionally biased region" description="Acidic residues" evidence="6">
    <location>
        <begin position="680"/>
        <end position="705"/>
    </location>
</feature>
<accession>A0A4Q4TVK2</accession>
<dbReference type="GO" id="GO:0032366">
    <property type="term" value="P:intracellular sterol transport"/>
    <property type="evidence" value="ECO:0007669"/>
    <property type="project" value="TreeGrafter"/>
</dbReference>
<organism evidence="8 9">
    <name type="scientific">Monosporascus ibericus</name>
    <dbReference type="NCBI Taxonomy" id="155417"/>
    <lineage>
        <taxon>Eukaryota</taxon>
        <taxon>Fungi</taxon>
        <taxon>Dikarya</taxon>
        <taxon>Ascomycota</taxon>
        <taxon>Pezizomycotina</taxon>
        <taxon>Sordariomycetes</taxon>
        <taxon>Xylariomycetidae</taxon>
        <taxon>Xylariales</taxon>
        <taxon>Xylariales incertae sedis</taxon>
        <taxon>Monosporascus</taxon>
    </lineage>
</organism>
<reference evidence="8 9" key="1">
    <citation type="submission" date="2018-06" db="EMBL/GenBank/DDBJ databases">
        <title>Complete Genomes of Monosporascus.</title>
        <authorList>
            <person name="Robinson A.J."/>
            <person name="Natvig D.O."/>
        </authorList>
    </citation>
    <scope>NUCLEOTIDE SEQUENCE [LARGE SCALE GENOMIC DNA]</scope>
    <source>
        <strain evidence="8 9">CBS 110550</strain>
    </source>
</reference>
<name>A0A4Q4TVK2_9PEZI</name>
<dbReference type="PANTHER" id="PTHR23319">
    <property type="entry name" value="GRAM DOMAIN CONTAINING 1B, ISOFORM E"/>
    <property type="match status" value="1"/>
</dbReference>
<dbReference type="GO" id="GO:0005739">
    <property type="term" value="C:mitochondrion"/>
    <property type="evidence" value="ECO:0007669"/>
    <property type="project" value="TreeGrafter"/>
</dbReference>
<feature type="compositionally biased region" description="Basic and acidic residues" evidence="6">
    <location>
        <begin position="952"/>
        <end position="961"/>
    </location>
</feature>
<dbReference type="PROSITE" id="PS51778">
    <property type="entry name" value="VAST"/>
    <property type="match status" value="1"/>
</dbReference>
<feature type="domain" description="VASt" evidence="7">
    <location>
        <begin position="772"/>
        <end position="934"/>
    </location>
</feature>
<feature type="region of interest" description="Disordered" evidence="6">
    <location>
        <begin position="334"/>
        <end position="507"/>
    </location>
</feature>
<comment type="similarity">
    <text evidence="2">Belongs to the YSP2 family.</text>
</comment>
<dbReference type="STRING" id="155417.A0A4Q4TVK2"/>
<feature type="compositionally biased region" description="Basic and acidic residues" evidence="6">
    <location>
        <begin position="355"/>
        <end position="364"/>
    </location>
</feature>
<evidence type="ECO:0000256" key="2">
    <source>
        <dbReference type="ARBA" id="ARBA00006582"/>
    </source>
</evidence>
<dbReference type="OrthoDB" id="2162691at2759"/>
<feature type="compositionally biased region" description="Polar residues" evidence="6">
    <location>
        <begin position="248"/>
        <end position="274"/>
    </location>
</feature>
<feature type="compositionally biased region" description="Polar residues" evidence="6">
    <location>
        <begin position="207"/>
        <end position="218"/>
    </location>
</feature>
<dbReference type="Proteomes" id="UP000293360">
    <property type="component" value="Unassembled WGS sequence"/>
</dbReference>
<feature type="compositionally biased region" description="Polar residues" evidence="6">
    <location>
        <begin position="72"/>
        <end position="82"/>
    </location>
</feature>
<evidence type="ECO:0000256" key="4">
    <source>
        <dbReference type="ARBA" id="ARBA00022989"/>
    </source>
</evidence>
<evidence type="ECO:0000256" key="6">
    <source>
        <dbReference type="SAM" id="MobiDB-lite"/>
    </source>
</evidence>
<comment type="caution">
    <text evidence="8">The sequence shown here is derived from an EMBL/GenBank/DDBJ whole genome shotgun (WGS) entry which is preliminary data.</text>
</comment>
<feature type="compositionally biased region" description="Pro residues" evidence="6">
    <location>
        <begin position="300"/>
        <end position="313"/>
    </location>
</feature>
<feature type="region of interest" description="Disordered" evidence="6">
    <location>
        <begin position="935"/>
        <end position="972"/>
    </location>
</feature>
<feature type="compositionally biased region" description="Low complexity" evidence="6">
    <location>
        <begin position="1"/>
        <end position="21"/>
    </location>
</feature>
<gene>
    <name evidence="8" type="ORF">DL764_000739</name>
</gene>
<evidence type="ECO:0000256" key="5">
    <source>
        <dbReference type="ARBA" id="ARBA00023136"/>
    </source>
</evidence>
<dbReference type="SMART" id="SM00568">
    <property type="entry name" value="GRAM"/>
    <property type="match status" value="1"/>
</dbReference>
<evidence type="ECO:0000256" key="3">
    <source>
        <dbReference type="ARBA" id="ARBA00022692"/>
    </source>
</evidence>
<evidence type="ECO:0000256" key="1">
    <source>
        <dbReference type="ARBA" id="ARBA00004167"/>
    </source>
</evidence>
<dbReference type="InterPro" id="IPR004182">
    <property type="entry name" value="GRAM"/>
</dbReference>
<protein>
    <recommendedName>
        <fullName evidence="7">VASt domain-containing protein</fullName>
    </recommendedName>
</protein>
<dbReference type="InterPro" id="IPR031968">
    <property type="entry name" value="VASt"/>
</dbReference>
<keyword evidence="5" id="KW-0472">Membrane</keyword>
<feature type="region of interest" description="Disordered" evidence="6">
    <location>
        <begin position="1121"/>
        <end position="1147"/>
    </location>
</feature>
<keyword evidence="4" id="KW-1133">Transmembrane helix</keyword>
<dbReference type="GO" id="GO:0032934">
    <property type="term" value="F:sterol binding"/>
    <property type="evidence" value="ECO:0007669"/>
    <property type="project" value="TreeGrafter"/>
</dbReference>
<dbReference type="Pfam" id="PF16016">
    <property type="entry name" value="VASt"/>
    <property type="match status" value="1"/>
</dbReference>
<feature type="compositionally biased region" description="Polar residues" evidence="6">
    <location>
        <begin position="471"/>
        <end position="480"/>
    </location>
</feature>
<dbReference type="InterPro" id="IPR011993">
    <property type="entry name" value="PH-like_dom_sf"/>
</dbReference>
<dbReference type="Gene3D" id="2.30.29.30">
    <property type="entry name" value="Pleckstrin-homology domain (PH domain)/Phosphotyrosine-binding domain (PTB)"/>
    <property type="match status" value="1"/>
</dbReference>
<dbReference type="EMBL" id="QJNU01000020">
    <property type="protein sequence ID" value="RYP10247.1"/>
    <property type="molecule type" value="Genomic_DNA"/>
</dbReference>
<comment type="subcellular location">
    <subcellularLocation>
        <location evidence="1">Membrane</location>
        <topology evidence="1">Single-pass membrane protein</topology>
    </subcellularLocation>
</comment>
<dbReference type="Pfam" id="PF02893">
    <property type="entry name" value="GRAM"/>
    <property type="match status" value="1"/>
</dbReference>
<feature type="compositionally biased region" description="Polar residues" evidence="6">
    <location>
        <begin position="281"/>
        <end position="294"/>
    </location>
</feature>
<dbReference type="GO" id="GO:0140268">
    <property type="term" value="C:endoplasmic reticulum-plasma membrane contact site"/>
    <property type="evidence" value="ECO:0007669"/>
    <property type="project" value="TreeGrafter"/>
</dbReference>
<keyword evidence="3" id="KW-0812">Transmembrane</keyword>
<dbReference type="GO" id="GO:0032541">
    <property type="term" value="C:cortical endoplasmic reticulum"/>
    <property type="evidence" value="ECO:0007669"/>
    <property type="project" value="TreeGrafter"/>
</dbReference>
<dbReference type="GO" id="GO:0005789">
    <property type="term" value="C:endoplasmic reticulum membrane"/>
    <property type="evidence" value="ECO:0007669"/>
    <property type="project" value="TreeGrafter"/>
</dbReference>
<feature type="region of interest" description="Disordered" evidence="6">
    <location>
        <begin position="1"/>
        <end position="320"/>
    </location>
</feature>
<feature type="compositionally biased region" description="Low complexity" evidence="6">
    <location>
        <begin position="496"/>
        <end position="507"/>
    </location>
</feature>
<dbReference type="InterPro" id="IPR051482">
    <property type="entry name" value="Cholesterol_transport"/>
</dbReference>